<accession>A0A804KJ57</accession>
<reference evidence="1" key="1">
    <citation type="submission" date="2021-05" db="UniProtKB">
        <authorList>
            <consortium name="EnsemblPlants"/>
        </authorList>
    </citation>
    <scope>IDENTIFICATION</scope>
    <source>
        <strain evidence="1">subsp. malaccensis</strain>
    </source>
</reference>
<proteinExistence type="predicted"/>
<dbReference type="EnsemblPlants" id="Ma09_t13420.1">
    <property type="protein sequence ID" value="Ma09_p13420.1"/>
    <property type="gene ID" value="Ma09_g13420"/>
</dbReference>
<sequence length="28" mass="3122">MYTQEIFLSDPFPVLDVGKFVLGSCCLV</sequence>
<protein>
    <submittedName>
        <fullName evidence="1">Uncharacterized protein</fullName>
    </submittedName>
</protein>
<keyword evidence="2" id="KW-1185">Reference proteome</keyword>
<name>A0A804KJ57_MUSAM</name>
<dbReference type="AlphaFoldDB" id="A0A804KJ57"/>
<dbReference type="Gramene" id="Ma09_t13420.1">
    <property type="protein sequence ID" value="Ma09_p13420.1"/>
    <property type="gene ID" value="Ma09_g13420"/>
</dbReference>
<evidence type="ECO:0000313" key="2">
    <source>
        <dbReference type="Proteomes" id="UP000012960"/>
    </source>
</evidence>
<organism evidence="1 2">
    <name type="scientific">Musa acuminata subsp. malaccensis</name>
    <name type="common">Wild banana</name>
    <name type="synonym">Musa malaccensis</name>
    <dbReference type="NCBI Taxonomy" id="214687"/>
    <lineage>
        <taxon>Eukaryota</taxon>
        <taxon>Viridiplantae</taxon>
        <taxon>Streptophyta</taxon>
        <taxon>Embryophyta</taxon>
        <taxon>Tracheophyta</taxon>
        <taxon>Spermatophyta</taxon>
        <taxon>Magnoliopsida</taxon>
        <taxon>Liliopsida</taxon>
        <taxon>Zingiberales</taxon>
        <taxon>Musaceae</taxon>
        <taxon>Musa</taxon>
    </lineage>
</organism>
<dbReference type="InParanoid" id="A0A804KJ57"/>
<evidence type="ECO:0000313" key="1">
    <source>
        <dbReference type="EnsemblPlants" id="Ma09_p13420.1"/>
    </source>
</evidence>
<dbReference type="Proteomes" id="UP000012960">
    <property type="component" value="Unplaced"/>
</dbReference>